<dbReference type="OrthoDB" id="9383172at2759"/>
<dbReference type="Gene3D" id="2.60.120.260">
    <property type="entry name" value="Galactose-binding domain-like"/>
    <property type="match status" value="1"/>
</dbReference>
<evidence type="ECO:0000256" key="13">
    <source>
        <dbReference type="ARBA" id="ARBA00023900"/>
    </source>
</evidence>
<protein>
    <recommendedName>
        <fullName evidence="13">Reelin</fullName>
    </recommendedName>
</protein>
<evidence type="ECO:0000313" key="16">
    <source>
        <dbReference type="EMBL" id="KAF5889523.1"/>
    </source>
</evidence>
<dbReference type="EMBL" id="QNUK01000799">
    <property type="protein sequence ID" value="KAF5889523.1"/>
    <property type="molecule type" value="Genomic_DNA"/>
</dbReference>
<dbReference type="PANTHER" id="PTHR11841">
    <property type="entry name" value="REELIN"/>
    <property type="match status" value="1"/>
</dbReference>
<organism evidence="16 17">
    <name type="scientific">Clarias magur</name>
    <name type="common">Asian catfish</name>
    <name type="synonym">Macropteronotus magur</name>
    <dbReference type="NCBI Taxonomy" id="1594786"/>
    <lineage>
        <taxon>Eukaryota</taxon>
        <taxon>Metazoa</taxon>
        <taxon>Chordata</taxon>
        <taxon>Craniata</taxon>
        <taxon>Vertebrata</taxon>
        <taxon>Euteleostomi</taxon>
        <taxon>Actinopterygii</taxon>
        <taxon>Neopterygii</taxon>
        <taxon>Teleostei</taxon>
        <taxon>Ostariophysi</taxon>
        <taxon>Siluriformes</taxon>
        <taxon>Clariidae</taxon>
        <taxon>Clarias</taxon>
    </lineage>
</organism>
<evidence type="ECO:0000256" key="6">
    <source>
        <dbReference type="ARBA" id="ARBA00022723"/>
    </source>
</evidence>
<keyword evidence="8" id="KW-0720">Serine protease</keyword>
<dbReference type="GO" id="GO:0008236">
    <property type="term" value="F:serine-type peptidase activity"/>
    <property type="evidence" value="ECO:0007669"/>
    <property type="project" value="UniProtKB-KW"/>
</dbReference>
<evidence type="ECO:0000256" key="1">
    <source>
        <dbReference type="ARBA" id="ARBA00004498"/>
    </source>
</evidence>
<evidence type="ECO:0000256" key="8">
    <source>
        <dbReference type="ARBA" id="ARBA00022825"/>
    </source>
</evidence>
<sequence>PTETPLQPSLAEINGIHAVLRDDFDSNLQGALDANIWSNCSNCEVGAVCGVLLFGKAVTFCEPFGEREL</sequence>
<keyword evidence="7" id="KW-0378">Hydrolase</keyword>
<keyword evidence="4" id="KW-0272">Extracellular matrix</keyword>
<dbReference type="GO" id="GO:0005615">
    <property type="term" value="C:extracellular space"/>
    <property type="evidence" value="ECO:0007669"/>
    <property type="project" value="TreeGrafter"/>
</dbReference>
<evidence type="ECO:0000256" key="3">
    <source>
        <dbReference type="ARBA" id="ARBA00022525"/>
    </source>
</evidence>
<keyword evidence="3" id="KW-0964">Secreted</keyword>
<comment type="caution">
    <text evidence="16">The sequence shown here is derived from an EMBL/GenBank/DDBJ whole genome shotgun (WGS) entry which is preliminary data.</text>
</comment>
<name>A0A8J4TA73_CLAMG</name>
<feature type="non-terminal residue" evidence="16">
    <location>
        <position position="69"/>
    </location>
</feature>
<reference evidence="16" key="1">
    <citation type="submission" date="2020-07" db="EMBL/GenBank/DDBJ databases">
        <title>Clarias magur genome sequencing, assembly and annotation.</title>
        <authorList>
            <person name="Kushwaha B."/>
            <person name="Kumar R."/>
            <person name="Das P."/>
            <person name="Joshi C.G."/>
            <person name="Kumar D."/>
            <person name="Nagpure N.S."/>
            <person name="Pandey M."/>
            <person name="Agarwal S."/>
            <person name="Srivastava S."/>
            <person name="Singh M."/>
            <person name="Sahoo L."/>
            <person name="Jayasankar P."/>
            <person name="Meher P.K."/>
            <person name="Koringa P.G."/>
            <person name="Iquebal M.A."/>
            <person name="Das S.P."/>
            <person name="Bit A."/>
            <person name="Patnaik S."/>
            <person name="Patel N."/>
            <person name="Shah T.M."/>
            <person name="Hinsu A."/>
            <person name="Jena J.K."/>
        </authorList>
    </citation>
    <scope>NUCLEOTIDE SEQUENCE</scope>
    <source>
        <strain evidence="16">CIFAMagur01</strain>
        <tissue evidence="16">Testis</tissue>
    </source>
</reference>
<comment type="subcellular location">
    <subcellularLocation>
        <location evidence="1">Secreted</location>
        <location evidence="1">Extracellular space</location>
        <location evidence="1">Extracellular matrix</location>
    </subcellularLocation>
</comment>
<evidence type="ECO:0000256" key="11">
    <source>
        <dbReference type="ARBA" id="ARBA00022889"/>
    </source>
</evidence>
<feature type="non-terminal residue" evidence="16">
    <location>
        <position position="1"/>
    </location>
</feature>
<evidence type="ECO:0000256" key="9">
    <source>
        <dbReference type="ARBA" id="ARBA00022833"/>
    </source>
</evidence>
<evidence type="ECO:0000256" key="10">
    <source>
        <dbReference type="ARBA" id="ARBA00022837"/>
    </source>
</evidence>
<keyword evidence="17" id="KW-1185">Reference proteome</keyword>
<dbReference type="GO" id="GO:0046872">
    <property type="term" value="F:metal ion binding"/>
    <property type="evidence" value="ECO:0007669"/>
    <property type="project" value="UniProtKB-KW"/>
</dbReference>
<keyword evidence="6" id="KW-0479">Metal-binding</keyword>
<keyword evidence="11" id="KW-0130">Cell adhesion</keyword>
<accession>A0A8J4TA73</accession>
<evidence type="ECO:0000256" key="5">
    <source>
        <dbReference type="ARBA" id="ARBA00022670"/>
    </source>
</evidence>
<evidence type="ECO:0000256" key="15">
    <source>
        <dbReference type="ARBA" id="ARBA00046064"/>
    </source>
</evidence>
<dbReference type="GO" id="GO:0043005">
    <property type="term" value="C:neuron projection"/>
    <property type="evidence" value="ECO:0007669"/>
    <property type="project" value="TreeGrafter"/>
</dbReference>
<comment type="subunit">
    <text evidence="14">Oligomer of disulfide-linked homodimers.</text>
</comment>
<evidence type="ECO:0000313" key="17">
    <source>
        <dbReference type="Proteomes" id="UP000727407"/>
    </source>
</evidence>
<dbReference type="InterPro" id="IPR034968">
    <property type="entry name" value="Reelin"/>
</dbReference>
<dbReference type="GO" id="GO:0006508">
    <property type="term" value="P:proteolysis"/>
    <property type="evidence" value="ECO:0007669"/>
    <property type="project" value="UniProtKB-KW"/>
</dbReference>
<dbReference type="GO" id="GO:0070325">
    <property type="term" value="F:lipoprotein particle receptor binding"/>
    <property type="evidence" value="ECO:0007669"/>
    <property type="project" value="InterPro"/>
</dbReference>
<keyword evidence="10" id="KW-0106">Calcium</keyword>
<evidence type="ECO:0000256" key="2">
    <source>
        <dbReference type="ARBA" id="ARBA00022473"/>
    </source>
</evidence>
<keyword evidence="5" id="KW-0645">Protease</keyword>
<keyword evidence="9" id="KW-0862">Zinc</keyword>
<evidence type="ECO:0000256" key="14">
    <source>
        <dbReference type="ARBA" id="ARBA00044961"/>
    </source>
</evidence>
<dbReference type="Proteomes" id="UP000727407">
    <property type="component" value="Unassembled WGS sequence"/>
</dbReference>
<dbReference type="PANTHER" id="PTHR11841:SF1">
    <property type="entry name" value="REELIN"/>
    <property type="match status" value="1"/>
</dbReference>
<dbReference type="GO" id="GO:0001764">
    <property type="term" value="P:neuron migration"/>
    <property type="evidence" value="ECO:0007669"/>
    <property type="project" value="InterPro"/>
</dbReference>
<gene>
    <name evidence="16" type="primary">reln</name>
    <name evidence="16" type="ORF">DAT39_020776</name>
</gene>
<dbReference type="AlphaFoldDB" id="A0A8J4TA73"/>
<comment type="function">
    <text evidence="15">Extracellular matrix serine protease secreted by pioneer neurons that plays a role in layering of neurons in the cerebral cortex and cerebellum by coordinating cell positioning during neurodevelopment. Regulates microtubule function in neurons and neuronal migration. Binding to the extracellular domains of lipoprotein receptors VLDLR and LRP8/APOER2 induces tyrosine phosphorylation of DAB1 and modulation of TAU phosphorylation. Affects migration of sympathetic preganglionic neurons in the spinal cord, where it seems to act as a barrier to neuronal migration. Enzymatic activity is important for the modulation of cell adhesion.</text>
</comment>
<comment type="similarity">
    <text evidence="12">Belongs to the reelin family.</text>
</comment>
<evidence type="ECO:0000256" key="7">
    <source>
        <dbReference type="ARBA" id="ARBA00022801"/>
    </source>
</evidence>
<evidence type="ECO:0000256" key="4">
    <source>
        <dbReference type="ARBA" id="ARBA00022530"/>
    </source>
</evidence>
<proteinExistence type="inferred from homology"/>
<keyword evidence="2" id="KW-0217">Developmental protein</keyword>
<dbReference type="GO" id="GO:0007417">
    <property type="term" value="P:central nervous system development"/>
    <property type="evidence" value="ECO:0007669"/>
    <property type="project" value="InterPro"/>
</dbReference>
<evidence type="ECO:0000256" key="12">
    <source>
        <dbReference type="ARBA" id="ARBA00023773"/>
    </source>
</evidence>
<dbReference type="GO" id="GO:0007155">
    <property type="term" value="P:cell adhesion"/>
    <property type="evidence" value="ECO:0007669"/>
    <property type="project" value="UniProtKB-KW"/>
</dbReference>